<dbReference type="Gene3D" id="2.60.40.10">
    <property type="entry name" value="Immunoglobulins"/>
    <property type="match status" value="4"/>
</dbReference>
<keyword evidence="5" id="KW-0393">Immunoglobulin domain</keyword>
<protein>
    <submittedName>
        <fullName evidence="9">Basement membrane-specific heparan sulfate proteoglycan core protein</fullName>
    </submittedName>
</protein>
<dbReference type="InterPro" id="IPR002172">
    <property type="entry name" value="LDrepeatLR_classA_rpt"/>
</dbReference>
<dbReference type="InterPro" id="IPR036179">
    <property type="entry name" value="Ig-like_dom_sf"/>
</dbReference>
<dbReference type="SMART" id="SM00192">
    <property type="entry name" value="LDLa"/>
    <property type="match status" value="3"/>
</dbReference>
<dbReference type="PANTHER" id="PTHR11640">
    <property type="entry name" value="NEPHRIN"/>
    <property type="match status" value="1"/>
</dbReference>
<evidence type="ECO:0000256" key="4">
    <source>
        <dbReference type="ARBA" id="ARBA00023180"/>
    </source>
</evidence>
<dbReference type="SUPFAM" id="SSF57424">
    <property type="entry name" value="LDL receptor-like module"/>
    <property type="match status" value="2"/>
</dbReference>
<organism evidence="9 10">
    <name type="scientific">Fasciola hepatica</name>
    <name type="common">Liver fluke</name>
    <dbReference type="NCBI Taxonomy" id="6192"/>
    <lineage>
        <taxon>Eukaryota</taxon>
        <taxon>Metazoa</taxon>
        <taxon>Spiralia</taxon>
        <taxon>Lophotrochozoa</taxon>
        <taxon>Platyhelminthes</taxon>
        <taxon>Trematoda</taxon>
        <taxon>Digenea</taxon>
        <taxon>Plagiorchiida</taxon>
        <taxon>Echinostomata</taxon>
        <taxon>Echinostomatoidea</taxon>
        <taxon>Fasciolidae</taxon>
        <taxon>Fasciola</taxon>
    </lineage>
</organism>
<evidence type="ECO:0000256" key="7">
    <source>
        <dbReference type="SAM" id="SignalP"/>
    </source>
</evidence>
<evidence type="ECO:0000256" key="5">
    <source>
        <dbReference type="ARBA" id="ARBA00023319"/>
    </source>
</evidence>
<dbReference type="AlphaFoldDB" id="A0A4E0RPR1"/>
<keyword evidence="4" id="KW-0325">Glycoprotein</keyword>
<dbReference type="InterPro" id="IPR051275">
    <property type="entry name" value="Cell_adhesion_signaling"/>
</dbReference>
<feature type="domain" description="Ig-like" evidence="8">
    <location>
        <begin position="226"/>
        <end position="313"/>
    </location>
</feature>
<comment type="subcellular location">
    <subcellularLocation>
        <location evidence="1">Membrane</location>
        <topology evidence="1">Single-pass type I membrane protein</topology>
    </subcellularLocation>
</comment>
<comment type="caution">
    <text evidence="9">The sequence shown here is derived from an EMBL/GenBank/DDBJ whole genome shotgun (WGS) entry which is preliminary data.</text>
</comment>
<dbReference type="PROSITE" id="PS50068">
    <property type="entry name" value="LDLRA_2"/>
    <property type="match status" value="3"/>
</dbReference>
<dbReference type="InterPro" id="IPR007110">
    <property type="entry name" value="Ig-like_dom"/>
</dbReference>
<dbReference type="InterPro" id="IPR036055">
    <property type="entry name" value="LDL_receptor-like_sf"/>
</dbReference>
<evidence type="ECO:0000256" key="6">
    <source>
        <dbReference type="PROSITE-ProRule" id="PRU00124"/>
    </source>
</evidence>
<evidence type="ECO:0000256" key="1">
    <source>
        <dbReference type="ARBA" id="ARBA00004479"/>
    </source>
</evidence>
<keyword evidence="10" id="KW-1185">Reference proteome</keyword>
<reference evidence="9" key="1">
    <citation type="submission" date="2019-03" db="EMBL/GenBank/DDBJ databases">
        <title>Improved annotation for the trematode Fasciola hepatica.</title>
        <authorList>
            <person name="Choi Y.-J."/>
            <person name="Martin J."/>
            <person name="Mitreva M."/>
        </authorList>
    </citation>
    <scope>NUCLEOTIDE SEQUENCE [LARGE SCALE GENOMIC DNA]</scope>
</reference>
<dbReference type="EMBL" id="JXXN02000019">
    <property type="protein sequence ID" value="THD29031.1"/>
    <property type="molecule type" value="Genomic_DNA"/>
</dbReference>
<feature type="domain" description="Ig-like" evidence="8">
    <location>
        <begin position="406"/>
        <end position="512"/>
    </location>
</feature>
<dbReference type="GO" id="GO:0098609">
    <property type="term" value="P:cell-cell adhesion"/>
    <property type="evidence" value="ECO:0007669"/>
    <property type="project" value="TreeGrafter"/>
</dbReference>
<evidence type="ECO:0000256" key="2">
    <source>
        <dbReference type="ARBA" id="ARBA00023136"/>
    </source>
</evidence>
<dbReference type="Pfam" id="PF00057">
    <property type="entry name" value="Ldl_recept_a"/>
    <property type="match status" value="2"/>
</dbReference>
<feature type="disulfide bond" evidence="6">
    <location>
        <begin position="614"/>
        <end position="632"/>
    </location>
</feature>
<dbReference type="InterPro" id="IPR023415">
    <property type="entry name" value="LDLR_class-A_CS"/>
</dbReference>
<dbReference type="InterPro" id="IPR013783">
    <property type="entry name" value="Ig-like_fold"/>
</dbReference>
<feature type="disulfide bond" evidence="6">
    <location>
        <begin position="672"/>
        <end position="687"/>
    </location>
</feature>
<feature type="disulfide bond" evidence="6">
    <location>
        <begin position="715"/>
        <end position="730"/>
    </location>
</feature>
<dbReference type="PROSITE" id="PS01209">
    <property type="entry name" value="LDLRA_1"/>
    <property type="match status" value="1"/>
</dbReference>
<dbReference type="InterPro" id="IPR003598">
    <property type="entry name" value="Ig_sub2"/>
</dbReference>
<feature type="chain" id="PRO_5020028713" evidence="7">
    <location>
        <begin position="22"/>
        <end position="836"/>
    </location>
</feature>
<dbReference type="SMART" id="SM00409">
    <property type="entry name" value="IG"/>
    <property type="match status" value="5"/>
</dbReference>
<dbReference type="PROSITE" id="PS50835">
    <property type="entry name" value="IG_LIKE"/>
    <property type="match status" value="6"/>
</dbReference>
<proteinExistence type="predicted"/>
<evidence type="ECO:0000313" key="9">
    <source>
        <dbReference type="EMBL" id="THD29031.1"/>
    </source>
</evidence>
<dbReference type="PANTHER" id="PTHR11640:SF31">
    <property type="entry name" value="IRREGULAR CHIASM C-ROUGHEST PROTEIN-RELATED"/>
    <property type="match status" value="1"/>
</dbReference>
<accession>A0A4E0RPR1</accession>
<feature type="domain" description="Ig-like" evidence="8">
    <location>
        <begin position="137"/>
        <end position="224"/>
    </location>
</feature>
<dbReference type="SMART" id="SM00408">
    <property type="entry name" value="IGc2"/>
    <property type="match status" value="4"/>
</dbReference>
<comment type="caution">
    <text evidence="6">Lacks conserved residue(s) required for the propagation of feature annotation.</text>
</comment>
<feature type="domain" description="Ig-like" evidence="8">
    <location>
        <begin position="733"/>
        <end position="816"/>
    </location>
</feature>
<dbReference type="GO" id="GO:0050839">
    <property type="term" value="F:cell adhesion molecule binding"/>
    <property type="evidence" value="ECO:0007669"/>
    <property type="project" value="TreeGrafter"/>
</dbReference>
<dbReference type="InterPro" id="IPR003599">
    <property type="entry name" value="Ig_sub"/>
</dbReference>
<name>A0A4E0RPR1_FASHE</name>
<evidence type="ECO:0000259" key="8">
    <source>
        <dbReference type="PROSITE" id="PS50835"/>
    </source>
</evidence>
<dbReference type="GO" id="GO:0005886">
    <property type="term" value="C:plasma membrane"/>
    <property type="evidence" value="ECO:0007669"/>
    <property type="project" value="TreeGrafter"/>
</dbReference>
<dbReference type="Gene3D" id="4.10.400.10">
    <property type="entry name" value="Low-density Lipoprotein Receptor"/>
    <property type="match status" value="2"/>
</dbReference>
<dbReference type="GO" id="GO:0005911">
    <property type="term" value="C:cell-cell junction"/>
    <property type="evidence" value="ECO:0007669"/>
    <property type="project" value="TreeGrafter"/>
</dbReference>
<sequence length="836" mass="94546">MRCVPFLLALIAYSGLWPITAQDYEEDISLAGYHQDDEPEITLMPGDPGPLEVNLGEQVYSRCTVSNSHEYSVKWIRRLPDHSTQEVSSTAMLYIPEARAEEMQHPLYCQATRLSDGQTFEKALNIRMVGYGGASLPADLTLTIRSLPAEDLSTGRIMRQCLFEGNEEVNEQFDFRWLDQNGRVVTNGDALYLMLEDPADLGNYTCEATHRSSNNIYQAKYHVTRPSHAQASQYVVTVVPDAASQVLLGRPYEMLCRVEPMPSEPVTYRWYHNDRMVGSDARLRLPSLAYPDIGNYVCRAEWTPAYSRSGKMSPPPGSVLVTLPGETRELHCEFGQLSSPSVQWFFEGQPLERHPTLNASRRVYRMDRLRVSIVTLSGVEVGHGGTYECRINGQIKQTHVIVRVEDGLEVNPSEDTVDEGTPVEFHCRAHGADQNVNREMQWFYQPFSGGPIQPVDLNPETGFVRQDHPYASHTSFISRLRARKSDEGIYICRLPSEGSEARGRLYVRSTVQYRVVITPPVLKVRVNNPIEFECYVVEDTGRQADVLPNFSVLDSRIRFDQERVAANRVRFLIRSGLTSEYNGTQVRCAVEGTDRYATSTIVIEDTCPHGFRRCRSGDCLPAGRFCDGRRDCPDGSDEDPRLCNECEPTVKKCEYYQNRPPLKSTYMIHWMCDGEDDCGNGFDEANCPDPSIAQCGDYMFTCPNSQRRIPRSFVCDKDQDCEYGEDERNCVGPTIESIADYRHSVRAGTQVILTCRVTGNPLPRVIWRFNWGCLPENDNRYRITNVAQNCDSPMPSVISTLTISNVRPGDDGIYNCEGLSGSMRAMSNDYFVMIEY</sequence>
<dbReference type="Proteomes" id="UP000230066">
    <property type="component" value="Unassembled WGS sequence"/>
</dbReference>
<feature type="signal peptide" evidence="7">
    <location>
        <begin position="1"/>
        <end position="21"/>
    </location>
</feature>
<dbReference type="CDD" id="cd00112">
    <property type="entry name" value="LDLa"/>
    <property type="match status" value="3"/>
</dbReference>
<keyword evidence="3 6" id="KW-1015">Disulfide bond</keyword>
<dbReference type="Gene3D" id="4.10.1220.10">
    <property type="entry name" value="EGF-type module"/>
    <property type="match status" value="1"/>
</dbReference>
<dbReference type="CDD" id="cd00096">
    <property type="entry name" value="Ig"/>
    <property type="match status" value="1"/>
</dbReference>
<gene>
    <name evidence="9" type="ORF">D915_000102</name>
</gene>
<evidence type="ECO:0000256" key="3">
    <source>
        <dbReference type="ARBA" id="ARBA00023157"/>
    </source>
</evidence>
<dbReference type="PRINTS" id="PR00261">
    <property type="entry name" value="LDLRECEPTOR"/>
</dbReference>
<feature type="disulfide bond" evidence="6">
    <location>
        <begin position="607"/>
        <end position="619"/>
    </location>
</feature>
<evidence type="ECO:0000313" key="10">
    <source>
        <dbReference type="Proteomes" id="UP000230066"/>
    </source>
</evidence>
<dbReference type="SUPFAM" id="SSF48726">
    <property type="entry name" value="Immunoglobulin"/>
    <property type="match status" value="4"/>
</dbReference>
<keyword evidence="2" id="KW-0472">Membrane</keyword>
<feature type="domain" description="Ig-like" evidence="8">
    <location>
        <begin position="39"/>
        <end position="125"/>
    </location>
</feature>
<keyword evidence="7" id="KW-0732">Signal</keyword>
<dbReference type="Pfam" id="PF13927">
    <property type="entry name" value="Ig_3"/>
    <property type="match status" value="1"/>
</dbReference>
<feature type="domain" description="Ig-like" evidence="8">
    <location>
        <begin position="315"/>
        <end position="401"/>
    </location>
</feature>